<keyword evidence="3" id="KW-0732">Signal</keyword>
<dbReference type="RefSeq" id="WP_218027034.1">
    <property type="nucleotide sequence ID" value="NZ_BJNZ01000005.1"/>
</dbReference>
<keyword evidence="2" id="KW-0472">Membrane</keyword>
<feature type="transmembrane region" description="Helical" evidence="2">
    <location>
        <begin position="312"/>
        <end position="332"/>
    </location>
</feature>
<keyword evidence="2" id="KW-0812">Transmembrane</keyword>
<feature type="region of interest" description="Disordered" evidence="1">
    <location>
        <begin position="348"/>
        <end position="379"/>
    </location>
</feature>
<name>A0A4Y4DWV0_CELCE</name>
<comment type="caution">
    <text evidence="4">The sequence shown here is derived from an EMBL/GenBank/DDBJ whole genome shotgun (WGS) entry which is preliminary data.</text>
</comment>
<accession>A0A4Y4DWV0</accession>
<organism evidence="4 5">
    <name type="scientific">Cellulosimicrobium cellulans</name>
    <name type="common">Arthrobacter luteus</name>
    <dbReference type="NCBI Taxonomy" id="1710"/>
    <lineage>
        <taxon>Bacteria</taxon>
        <taxon>Bacillati</taxon>
        <taxon>Actinomycetota</taxon>
        <taxon>Actinomycetes</taxon>
        <taxon>Micrococcales</taxon>
        <taxon>Promicromonosporaceae</taxon>
        <taxon>Cellulosimicrobium</taxon>
    </lineage>
</organism>
<dbReference type="EMBL" id="BJNZ01000005">
    <property type="protein sequence ID" value="GED09183.1"/>
    <property type="molecule type" value="Genomic_DNA"/>
</dbReference>
<reference evidence="4 5" key="1">
    <citation type="submission" date="2019-06" db="EMBL/GenBank/DDBJ databases">
        <title>Whole genome shotgun sequence of Cellulosimicrobium cellulans NBRC 15516.</title>
        <authorList>
            <person name="Hosoyama A."/>
            <person name="Uohara A."/>
            <person name="Ohji S."/>
            <person name="Ichikawa N."/>
        </authorList>
    </citation>
    <scope>NUCLEOTIDE SEQUENCE [LARGE SCALE GENOMIC DNA]</scope>
    <source>
        <strain evidence="4 5">NBRC 15516</strain>
    </source>
</reference>
<evidence type="ECO:0000256" key="1">
    <source>
        <dbReference type="SAM" id="MobiDB-lite"/>
    </source>
</evidence>
<dbReference type="AlphaFoldDB" id="A0A4Y4DWV0"/>
<evidence type="ECO:0000256" key="3">
    <source>
        <dbReference type="SAM" id="SignalP"/>
    </source>
</evidence>
<evidence type="ECO:0008006" key="6">
    <source>
        <dbReference type="Google" id="ProtNLM"/>
    </source>
</evidence>
<dbReference type="Proteomes" id="UP000316659">
    <property type="component" value="Unassembled WGS sequence"/>
</dbReference>
<evidence type="ECO:0000313" key="4">
    <source>
        <dbReference type="EMBL" id="GED09183.1"/>
    </source>
</evidence>
<evidence type="ECO:0000313" key="5">
    <source>
        <dbReference type="Proteomes" id="UP000316659"/>
    </source>
</evidence>
<proteinExistence type="predicted"/>
<sequence length="379" mass="39324">MNPAPHLSPRPRRLARWAVGAAAALVAALAPALPASAASGGALPFDTDDVITWGVKPADANGPDGRTRVELVLDPGASASENLAVSNFSDVAVTFSIQAADGYINPKGRFNMLPSDRESTGAGTWVEVQDSVEVPPDETVVVPFTVTVPDNATPGDHVAGIAATVKSTDVGEGGTSVGVESRVGFRVSTRVTGEVQPVLSVENVKASYAPSWNPFAAGDLTVSYDVVNDGNVRLGAEGDVTTSGLFGAVSTDRAATTVPEVLPGGSQRSRVETSDVWPLGPVRSTITVTPTTVDDDQVDAPLEPVTVTVTTWAVPWPQLLLIAIVVVLIIGVRDDRRRRRQRLEAMLARARDEGRQQASGSEPASSGTGSPAAKGEPKG</sequence>
<evidence type="ECO:0000256" key="2">
    <source>
        <dbReference type="SAM" id="Phobius"/>
    </source>
</evidence>
<feature type="chain" id="PRO_5021282496" description="DUF916 domain-containing protein" evidence="3">
    <location>
        <begin position="38"/>
        <end position="379"/>
    </location>
</feature>
<feature type="compositionally biased region" description="Polar residues" evidence="1">
    <location>
        <begin position="356"/>
        <end position="369"/>
    </location>
</feature>
<protein>
    <recommendedName>
        <fullName evidence="6">DUF916 domain-containing protein</fullName>
    </recommendedName>
</protein>
<keyword evidence="2" id="KW-1133">Transmembrane helix</keyword>
<feature type="signal peptide" evidence="3">
    <location>
        <begin position="1"/>
        <end position="37"/>
    </location>
</feature>
<gene>
    <name evidence="4" type="ORF">CCE02nite_11820</name>
</gene>